<evidence type="ECO:0000313" key="1">
    <source>
        <dbReference type="EMBL" id="PXY19506.1"/>
    </source>
</evidence>
<reference evidence="1 2" key="1">
    <citation type="submission" date="2016-07" db="EMBL/GenBank/DDBJ databases">
        <title>Draft genome sequence of Prauserella muralis DSM 45305, isolated from a mould-covered wall in an indoor environment.</title>
        <authorList>
            <person name="Ruckert C."/>
            <person name="Albersmeier A."/>
            <person name="Jiang C.-L."/>
            <person name="Jiang Y."/>
            <person name="Kalinowski J."/>
            <person name="Schneider O."/>
            <person name="Winkler A."/>
            <person name="Zotchev S.B."/>
        </authorList>
    </citation>
    <scope>NUCLEOTIDE SEQUENCE [LARGE SCALE GENOMIC DNA]</scope>
    <source>
        <strain evidence="1 2">DSM 45305</strain>
    </source>
</reference>
<evidence type="ECO:0000313" key="2">
    <source>
        <dbReference type="Proteomes" id="UP000249915"/>
    </source>
</evidence>
<dbReference type="OrthoDB" id="3701352at2"/>
<name>A0A2V4AJZ7_9PSEU</name>
<dbReference type="EMBL" id="MASW01000007">
    <property type="protein sequence ID" value="PXY19506.1"/>
    <property type="molecule type" value="Genomic_DNA"/>
</dbReference>
<dbReference type="RefSeq" id="WP_112285433.1">
    <property type="nucleotide sequence ID" value="NZ_MASW01000007.1"/>
</dbReference>
<dbReference type="AlphaFoldDB" id="A0A2V4AJZ7"/>
<dbReference type="Proteomes" id="UP000249915">
    <property type="component" value="Unassembled WGS sequence"/>
</dbReference>
<protein>
    <submittedName>
        <fullName evidence="1">Uncharacterized protein</fullName>
    </submittedName>
</protein>
<comment type="caution">
    <text evidence="1">The sequence shown here is derived from an EMBL/GenBank/DDBJ whole genome shotgun (WGS) entry which is preliminary data.</text>
</comment>
<sequence>MRADRHDFWFPLALLGFLLLGVAATRPVADFGWFAYSSPSGAPYAFMERRDWLALDGIEPDGFHITEPAGAGWYGLGAVLGLFVVTVAWYAARARRLGGPVPAARLATVTLAGGAELALGYLVLEELRGPLDDEFAAALALPLLLLAALLGVLAYAARGLWRRIAALAGVLVLGVAACAVLLPSGHDATVVLLVAAGLGVLAWLHRSPLLGGVTALFLLTSGGDGGADAARWVVPAAVVLAGAIAALVLRARARNPQWTMER</sequence>
<organism evidence="1 2">
    <name type="scientific">Prauserella muralis</name>
    <dbReference type="NCBI Taxonomy" id="588067"/>
    <lineage>
        <taxon>Bacteria</taxon>
        <taxon>Bacillati</taxon>
        <taxon>Actinomycetota</taxon>
        <taxon>Actinomycetes</taxon>
        <taxon>Pseudonocardiales</taxon>
        <taxon>Pseudonocardiaceae</taxon>
        <taxon>Prauserella</taxon>
    </lineage>
</organism>
<proteinExistence type="predicted"/>
<gene>
    <name evidence="1" type="ORF">BAY60_32755</name>
</gene>
<keyword evidence="2" id="KW-1185">Reference proteome</keyword>
<accession>A0A2V4AJZ7</accession>